<dbReference type="EMBL" id="JACHXN010000032">
    <property type="protein sequence ID" value="MBB3149428.1"/>
    <property type="molecule type" value="Genomic_DNA"/>
</dbReference>
<name>A0A839UE89_9HYPH</name>
<gene>
    <name evidence="1" type="ORF">FHS21_005881</name>
</gene>
<evidence type="ECO:0000313" key="1">
    <source>
        <dbReference type="EMBL" id="MBB3149428.1"/>
    </source>
</evidence>
<proteinExistence type="predicted"/>
<keyword evidence="2" id="KW-1185">Reference proteome</keyword>
<dbReference type="AlphaFoldDB" id="A0A839UE89"/>
<accession>A0A839UE89</accession>
<dbReference type="Proteomes" id="UP000554520">
    <property type="component" value="Unassembled WGS sequence"/>
</dbReference>
<reference evidence="1 2" key="1">
    <citation type="submission" date="2020-08" db="EMBL/GenBank/DDBJ databases">
        <title>Genomic Encyclopedia of Type Strains, Phase III (KMG-III): the genomes of soil and plant-associated and newly described type strains.</title>
        <authorList>
            <person name="Whitman W."/>
        </authorList>
    </citation>
    <scope>NUCLEOTIDE SEQUENCE [LARGE SCALE GENOMIC DNA]</scope>
    <source>
        <strain evidence="1 2">CECT 7015</strain>
    </source>
</reference>
<organism evidence="1 2">
    <name type="scientific">Phyllobacterium trifolii</name>
    <dbReference type="NCBI Taxonomy" id="300193"/>
    <lineage>
        <taxon>Bacteria</taxon>
        <taxon>Pseudomonadati</taxon>
        <taxon>Pseudomonadota</taxon>
        <taxon>Alphaproteobacteria</taxon>
        <taxon>Hyphomicrobiales</taxon>
        <taxon>Phyllobacteriaceae</taxon>
        <taxon>Phyllobacterium</taxon>
    </lineage>
</organism>
<evidence type="ECO:0000313" key="2">
    <source>
        <dbReference type="Proteomes" id="UP000554520"/>
    </source>
</evidence>
<sequence length="50" mass="5651">MYLNGHTLGNAIREMTTSRTLRKLNLKSPLTPASLVSNRSVQLKLRSLRI</sequence>
<comment type="caution">
    <text evidence="1">The sequence shown here is derived from an EMBL/GenBank/DDBJ whole genome shotgun (WGS) entry which is preliminary data.</text>
</comment>
<protein>
    <submittedName>
        <fullName evidence="1">Uncharacterized protein</fullName>
    </submittedName>
</protein>